<name>A0A5K7XDH5_9BACT</name>
<proteinExistence type="predicted"/>
<accession>A0A5K7XDH5</accession>
<dbReference type="AlphaFoldDB" id="A0A5K7XDH5"/>
<feature type="region of interest" description="Disordered" evidence="1">
    <location>
        <begin position="120"/>
        <end position="141"/>
    </location>
</feature>
<keyword evidence="3" id="KW-1185">Reference proteome</keyword>
<evidence type="ECO:0000313" key="3">
    <source>
        <dbReference type="Proteomes" id="UP000326837"/>
    </source>
</evidence>
<gene>
    <name evidence="2" type="ORF">PLANPX_3699</name>
</gene>
<sequence>MARQLHGRTLLILAAASALGCSSTIHRPQLRSPGPAKYQRANAEAFDPYPLPDLGPEIDGGRPREFGIPRNEVERAQDYSIVQAARRNSLTTQAPAVPFVGGSSVPMTIPSTTAPAFTPTTPSVPSYTPSAPVYSPPAATSVPSYPTIPTTPSYSAPVGQPGIRY</sequence>
<evidence type="ECO:0000256" key="1">
    <source>
        <dbReference type="SAM" id="MobiDB-lite"/>
    </source>
</evidence>
<evidence type="ECO:0000313" key="2">
    <source>
        <dbReference type="EMBL" id="BBO34087.1"/>
    </source>
</evidence>
<organism evidence="2 3">
    <name type="scientific">Lacipirellula parvula</name>
    <dbReference type="NCBI Taxonomy" id="2650471"/>
    <lineage>
        <taxon>Bacteria</taxon>
        <taxon>Pseudomonadati</taxon>
        <taxon>Planctomycetota</taxon>
        <taxon>Planctomycetia</taxon>
        <taxon>Pirellulales</taxon>
        <taxon>Lacipirellulaceae</taxon>
        <taxon>Lacipirellula</taxon>
    </lineage>
</organism>
<dbReference type="KEGG" id="lpav:PLANPX_3699"/>
<dbReference type="EMBL" id="AP021861">
    <property type="protein sequence ID" value="BBO34087.1"/>
    <property type="molecule type" value="Genomic_DNA"/>
</dbReference>
<dbReference type="RefSeq" id="WP_152099731.1">
    <property type="nucleotide sequence ID" value="NZ_AP021861.1"/>
</dbReference>
<dbReference type="Proteomes" id="UP000326837">
    <property type="component" value="Chromosome"/>
</dbReference>
<reference evidence="3" key="1">
    <citation type="submission" date="2019-10" db="EMBL/GenBank/DDBJ databases">
        <title>Lacipirellula parvula gen. nov., sp. nov., representing a lineage of planctomycetes widespread in freshwater anoxic habitats, and description of the family Lacipirellulaceae.</title>
        <authorList>
            <person name="Dedysh S.N."/>
            <person name="Kulichevskaya I.S."/>
            <person name="Beletsky A.V."/>
            <person name="Rakitin A.L."/>
            <person name="Mardanov A.V."/>
            <person name="Ivanova A.A."/>
            <person name="Saltykova V.X."/>
            <person name="Rijpstra W.I.C."/>
            <person name="Sinninghe Damste J.S."/>
            <person name="Ravin N.V."/>
        </authorList>
    </citation>
    <scope>NUCLEOTIDE SEQUENCE [LARGE SCALE GENOMIC DNA]</scope>
    <source>
        <strain evidence="3">PX69</strain>
    </source>
</reference>
<dbReference type="PROSITE" id="PS51257">
    <property type="entry name" value="PROKAR_LIPOPROTEIN"/>
    <property type="match status" value="1"/>
</dbReference>
<protein>
    <submittedName>
        <fullName evidence="2">Uncharacterized protein</fullName>
    </submittedName>
</protein>